<keyword evidence="2" id="KW-1185">Reference proteome</keyword>
<protein>
    <submittedName>
        <fullName evidence="1">Transketolase</fullName>
        <ecNumber evidence="1">2.2.1.1</ecNumber>
    </submittedName>
</protein>
<organism evidence="1 2">
    <name type="scientific">Entomophthora muscae</name>
    <dbReference type="NCBI Taxonomy" id="34485"/>
    <lineage>
        <taxon>Eukaryota</taxon>
        <taxon>Fungi</taxon>
        <taxon>Fungi incertae sedis</taxon>
        <taxon>Zoopagomycota</taxon>
        <taxon>Entomophthoromycotina</taxon>
        <taxon>Entomophthoromycetes</taxon>
        <taxon>Entomophthorales</taxon>
        <taxon>Entomophthoraceae</taxon>
        <taxon>Entomophthora</taxon>
    </lineage>
</organism>
<accession>A0ACC2UHH5</accession>
<gene>
    <name evidence="1" type="primary">TKL1_2</name>
    <name evidence="1" type="ORF">DSO57_1006418</name>
</gene>
<proteinExistence type="predicted"/>
<sequence>MFSNYAAKHPEKASEFKRRFEGRLPEGWEKHLPVFKSTDPSIATRKASSDVLNALAPHIPELVGGSADLTPSNLTFWKGASDFQHSTRGGDYAGRYFRFGVREHGMAAVMNGLSAYGGLIPFGATFLNFISYAAGASRLTAVSELQGIYIMTHDSIGLGEDGPTHQPIETLAMLRATPNTYLVRPADGNETSAAYHIGLTHRHAATVISLSRQNITMFANSSIEKALHGAYVLEDASNPQVILCATGTEVSIIHEAAKLLQSHGVAARVVSMPCMEIFEEQSLQYKESVFPAGIPVISCEAHSTFGWQAYAHASVGMKTFGASGPYQALYTKFGLTSENIANKAKALIDFYKSSNTVPAPLMRLSQI</sequence>
<evidence type="ECO:0000313" key="2">
    <source>
        <dbReference type="Proteomes" id="UP001165960"/>
    </source>
</evidence>
<dbReference type="EC" id="2.2.1.1" evidence="1"/>
<keyword evidence="1" id="KW-0808">Transferase</keyword>
<dbReference type="EMBL" id="QTSX02000728">
    <property type="protein sequence ID" value="KAJ9086217.1"/>
    <property type="molecule type" value="Genomic_DNA"/>
</dbReference>
<reference evidence="1" key="1">
    <citation type="submission" date="2022-04" db="EMBL/GenBank/DDBJ databases">
        <title>Genome of the entomopathogenic fungus Entomophthora muscae.</title>
        <authorList>
            <person name="Elya C."/>
            <person name="Lovett B.R."/>
            <person name="Lee E."/>
            <person name="Macias A.M."/>
            <person name="Hajek A.E."/>
            <person name="De Bivort B.L."/>
            <person name="Kasson M.T."/>
            <person name="De Fine Licht H.H."/>
            <person name="Stajich J.E."/>
        </authorList>
    </citation>
    <scope>NUCLEOTIDE SEQUENCE</scope>
    <source>
        <strain evidence="1">Berkeley</strain>
    </source>
</reference>
<dbReference type="Proteomes" id="UP001165960">
    <property type="component" value="Unassembled WGS sequence"/>
</dbReference>
<evidence type="ECO:0000313" key="1">
    <source>
        <dbReference type="EMBL" id="KAJ9086217.1"/>
    </source>
</evidence>
<name>A0ACC2UHH5_9FUNG</name>
<comment type="caution">
    <text evidence="1">The sequence shown here is derived from an EMBL/GenBank/DDBJ whole genome shotgun (WGS) entry which is preliminary data.</text>
</comment>